<evidence type="ECO:0000256" key="11">
    <source>
        <dbReference type="ARBA" id="ARBA00023242"/>
    </source>
</evidence>
<accession>A0A9W8N1R6</accession>
<dbReference type="GO" id="GO:0003697">
    <property type="term" value="F:single-stranded DNA binding"/>
    <property type="evidence" value="ECO:0007669"/>
    <property type="project" value="TreeGrafter"/>
</dbReference>
<evidence type="ECO:0000256" key="6">
    <source>
        <dbReference type="ARBA" id="ARBA00022763"/>
    </source>
</evidence>
<evidence type="ECO:0000256" key="8">
    <source>
        <dbReference type="ARBA" id="ARBA00023054"/>
    </source>
</evidence>
<dbReference type="GO" id="GO:0035861">
    <property type="term" value="C:site of double-strand break"/>
    <property type="evidence" value="ECO:0007669"/>
    <property type="project" value="TreeGrafter"/>
</dbReference>
<gene>
    <name evidence="15" type="ORF">NLJ89_g514</name>
</gene>
<evidence type="ECO:0000256" key="10">
    <source>
        <dbReference type="ARBA" id="ARBA00023204"/>
    </source>
</evidence>
<evidence type="ECO:0000256" key="12">
    <source>
        <dbReference type="SAM" id="Coils"/>
    </source>
</evidence>
<evidence type="ECO:0000256" key="9">
    <source>
        <dbReference type="ARBA" id="ARBA00023172"/>
    </source>
</evidence>
<keyword evidence="16" id="KW-1185">Reference proteome</keyword>
<name>A0A9W8N1R6_9AGAR</name>
<dbReference type="Gene3D" id="1.10.287.1490">
    <property type="match status" value="1"/>
</dbReference>
<evidence type="ECO:0000256" key="4">
    <source>
        <dbReference type="ARBA" id="ARBA00022454"/>
    </source>
</evidence>
<dbReference type="Pfam" id="PF13476">
    <property type="entry name" value="AAA_23"/>
    <property type="match status" value="1"/>
</dbReference>
<evidence type="ECO:0000256" key="2">
    <source>
        <dbReference type="ARBA" id="ARBA00004286"/>
    </source>
</evidence>
<reference evidence="15" key="1">
    <citation type="submission" date="2022-07" db="EMBL/GenBank/DDBJ databases">
        <title>Genome Sequence of Agrocybe chaxingu.</title>
        <authorList>
            <person name="Buettner E."/>
        </authorList>
    </citation>
    <scope>NUCLEOTIDE SEQUENCE</scope>
    <source>
        <strain evidence="15">MP-N11</strain>
    </source>
</reference>
<dbReference type="EMBL" id="JANKHO010000019">
    <property type="protein sequence ID" value="KAJ3517428.1"/>
    <property type="molecule type" value="Genomic_DNA"/>
</dbReference>
<comment type="caution">
    <text evidence="15">The sequence shown here is derived from an EMBL/GenBank/DDBJ whole genome shotgun (WGS) entry which is preliminary data.</text>
</comment>
<protein>
    <recommendedName>
        <fullName evidence="14">Rad50/SbcC-type AAA domain-containing protein</fullName>
    </recommendedName>
</protein>
<dbReference type="GO" id="GO:0000724">
    <property type="term" value="P:double-strand break repair via homologous recombination"/>
    <property type="evidence" value="ECO:0007669"/>
    <property type="project" value="TreeGrafter"/>
</dbReference>
<dbReference type="PANTHER" id="PTHR19306:SF6">
    <property type="entry name" value="STRUCTURAL MAINTENANCE OF CHROMOSOMES PROTEIN 6"/>
    <property type="match status" value="1"/>
</dbReference>
<evidence type="ECO:0000259" key="14">
    <source>
        <dbReference type="Pfam" id="PF13476"/>
    </source>
</evidence>
<comment type="subcellular location">
    <subcellularLocation>
        <location evidence="2">Chromosome</location>
    </subcellularLocation>
    <subcellularLocation>
        <location evidence="1">Nucleus</location>
    </subcellularLocation>
</comment>
<dbReference type="InterPro" id="IPR027417">
    <property type="entry name" value="P-loop_NTPase"/>
</dbReference>
<evidence type="ECO:0000256" key="1">
    <source>
        <dbReference type="ARBA" id="ARBA00004123"/>
    </source>
</evidence>
<dbReference type="Proteomes" id="UP001148786">
    <property type="component" value="Unassembled WGS sequence"/>
</dbReference>
<feature type="compositionally biased region" description="Acidic residues" evidence="13">
    <location>
        <begin position="65"/>
        <end position="82"/>
    </location>
</feature>
<evidence type="ECO:0000256" key="5">
    <source>
        <dbReference type="ARBA" id="ARBA00022741"/>
    </source>
</evidence>
<feature type="coiled-coil region" evidence="12">
    <location>
        <begin position="306"/>
        <end position="533"/>
    </location>
</feature>
<evidence type="ECO:0000256" key="13">
    <source>
        <dbReference type="SAM" id="MobiDB-lite"/>
    </source>
</evidence>
<evidence type="ECO:0000313" key="15">
    <source>
        <dbReference type="EMBL" id="KAJ3517428.1"/>
    </source>
</evidence>
<comment type="similarity">
    <text evidence="3">Belongs to the SMC family. SMC6 subfamily.</text>
</comment>
<organism evidence="15 16">
    <name type="scientific">Agrocybe chaxingu</name>
    <dbReference type="NCBI Taxonomy" id="84603"/>
    <lineage>
        <taxon>Eukaryota</taxon>
        <taxon>Fungi</taxon>
        <taxon>Dikarya</taxon>
        <taxon>Basidiomycota</taxon>
        <taxon>Agaricomycotina</taxon>
        <taxon>Agaricomycetes</taxon>
        <taxon>Agaricomycetidae</taxon>
        <taxon>Agaricales</taxon>
        <taxon>Agaricineae</taxon>
        <taxon>Strophariaceae</taxon>
        <taxon>Agrocybe</taxon>
    </lineage>
</organism>
<keyword evidence="9" id="KW-0233">DNA recombination</keyword>
<keyword evidence="8 12" id="KW-0175">Coiled coil</keyword>
<feature type="compositionally biased region" description="Low complexity" evidence="13">
    <location>
        <begin position="55"/>
        <end position="64"/>
    </location>
</feature>
<feature type="compositionally biased region" description="Basic residues" evidence="13">
    <location>
        <begin position="41"/>
        <end position="54"/>
    </location>
</feature>
<feature type="domain" description="Rad50/SbcC-type AAA" evidence="14">
    <location>
        <begin position="114"/>
        <end position="374"/>
    </location>
</feature>
<evidence type="ECO:0000256" key="7">
    <source>
        <dbReference type="ARBA" id="ARBA00022840"/>
    </source>
</evidence>
<proteinExistence type="inferred from homology"/>
<dbReference type="GO" id="GO:0003684">
    <property type="term" value="F:damaged DNA binding"/>
    <property type="evidence" value="ECO:0007669"/>
    <property type="project" value="TreeGrafter"/>
</dbReference>
<dbReference type="Gene3D" id="3.40.50.300">
    <property type="entry name" value="P-loop containing nucleotide triphosphate hydrolases"/>
    <property type="match status" value="1"/>
</dbReference>
<dbReference type="GO" id="GO:0016887">
    <property type="term" value="F:ATP hydrolysis activity"/>
    <property type="evidence" value="ECO:0007669"/>
    <property type="project" value="InterPro"/>
</dbReference>
<keyword evidence="4" id="KW-0158">Chromosome</keyword>
<keyword evidence="11" id="KW-0539">Nucleus</keyword>
<evidence type="ECO:0000256" key="3">
    <source>
        <dbReference type="ARBA" id="ARBA00006793"/>
    </source>
</evidence>
<dbReference type="InterPro" id="IPR038729">
    <property type="entry name" value="Rad50/SbcC_AAA"/>
</dbReference>
<dbReference type="OrthoDB" id="10072614at2759"/>
<evidence type="ECO:0000313" key="16">
    <source>
        <dbReference type="Proteomes" id="UP001148786"/>
    </source>
</evidence>
<keyword evidence="5" id="KW-0547">Nucleotide-binding</keyword>
<dbReference type="GO" id="GO:0005634">
    <property type="term" value="C:nucleus"/>
    <property type="evidence" value="ECO:0007669"/>
    <property type="project" value="UniProtKB-SubCell"/>
</dbReference>
<keyword evidence="7" id="KW-0067">ATP-binding</keyword>
<dbReference type="GO" id="GO:0005524">
    <property type="term" value="F:ATP binding"/>
    <property type="evidence" value="ECO:0007669"/>
    <property type="project" value="UniProtKB-KW"/>
</dbReference>
<feature type="region of interest" description="Disordered" evidence="13">
    <location>
        <begin position="1"/>
        <end position="84"/>
    </location>
</feature>
<dbReference type="PANTHER" id="PTHR19306">
    <property type="entry name" value="STRUCTURAL MAINTENANCE OF CHROMOSOMES 5,6 SMC5, SMC6"/>
    <property type="match status" value="1"/>
</dbReference>
<sequence>MPKRHHAEEEEPVSNASSKRAKTADSDEEDDSEEAPQTQTRAKRERAAAKKGKGKAAAESSGEGSSEEEETSEQQQLEDDEEFERRWGAKLRAQLENKKNVQGTVADHGIIEYIEMCQFMCHKFLKFTFGPQINFIIGHNGSGKSAVLSAITVALGGKATSTGRGTGLKSFIREGQQAAEVTIHIKNQGEEAYKPKEYGKTIVITRRFGKDGNSSWKIKSKDGKVISTKKDELSAICDHMNIQVDNPMNVLTQDAARQFLSASVPQDKYKFFLRGTQLTQLSEEYDLCLTNINQTAKLLSVKKEALPDLKARLREVTARYEEAAKAREQKKKADDLKKEMAWSHVAAKEEEMENKLSEVARLSRRLPKIEESLKEAEAAFQVATDQVKEFEESVNEMGNVENLDKQKNDIQAQMRERKKQLVDLNNDLKQMNASLTGINNQIEDLSKQIAEESRRMAQHSQAKHEETQRRIEECRAEVSQYEKRIAEIVHKRKDLGVQADGIHETGHSANEAVKAIQSNIDNCDRMIENAKQAEKDALVPYGRNLKQVMENINRMKRGTPGRGATS</sequence>
<keyword evidence="6" id="KW-0227">DNA damage</keyword>
<keyword evidence="10" id="KW-0234">DNA repair</keyword>
<dbReference type="AlphaFoldDB" id="A0A9W8N1R6"/>
<dbReference type="SUPFAM" id="SSF52540">
    <property type="entry name" value="P-loop containing nucleoside triphosphate hydrolases"/>
    <property type="match status" value="1"/>
</dbReference>
<dbReference type="GO" id="GO:0030915">
    <property type="term" value="C:Smc5-Smc6 complex"/>
    <property type="evidence" value="ECO:0007669"/>
    <property type="project" value="TreeGrafter"/>
</dbReference>